<feature type="binding site" evidence="12">
    <location>
        <position position="96"/>
    </location>
    <ligand>
        <name>FAD</name>
        <dbReference type="ChEBI" id="CHEBI:57692"/>
    </ligand>
</feature>
<sequence length="688" mass="77645">MQEPRLQTDDLWWMSRKERYIRACERGELFVKIVRENNIPFEERYPLELLLGEDLFILLHDVMFAPTLMNLADEEQQGWWLQKALNYDILGTYAQTELTHGSNVRGIKTTAEYEENLFEEGGWHIHTPSLEAVKWWPGGLGKSCNCCILMARVIIKGKDYGPHPFFFQVRDWETHASLPGIELRDIGAKLGYNGMDNGAMRISHVNIPRRNMLMKFVIVEKDGAYRKVGDDKMLFGTMTYTRLKISSGAGFNLAKAVTSTIRYSAVRRQFQMQRVVLGADIDNHLDDDEKDALASQDQLKLLVKPSKRTEAQVLDYSSQQFIIFPQLALAFAMHFAGQEAGKAYDAALLEFRASKFDALTEMHVLTSTLKAVSTVLMADGMEQCRKCMGGHGFLNAAGVGPQYLSALPQATYEGDFVVLSIQVGQQLLNAVSSKMMKGKKSNPKTPSLQYIYEYDPAKPSLPPKAAELDSLLQNHDFLMAALKSRANYIHFTSAQTFQEEVAAQGKMGAETLDTVKIELMRMTYAHAYVLYSDFFKKRLTELETQSPRVASVLKLVFELFCLTVMDQSYDRGGGFGDFVAAGVLPHNGQGQLLRRIKQLLKDIRPHAVPLVDGWNIPDFLLNSVLGRYDGRVYESLYESTRNEPLNETDISEGYYKHLQYLLHPERRRDEAAAARAAPAPSATPPGRL</sequence>
<dbReference type="PIRSF" id="PIRSF000168">
    <property type="entry name" value="Acyl-CoA_oxidase"/>
    <property type="match status" value="1"/>
</dbReference>
<feature type="active site" description="Proton acceptor" evidence="11">
    <location>
        <position position="413"/>
    </location>
</feature>
<feature type="domain" description="Acyl-CoA oxidase C-alpha1" evidence="16">
    <location>
        <begin position="235"/>
        <end position="428"/>
    </location>
</feature>
<dbReference type="PANTHER" id="PTHR10909:SF250">
    <property type="entry name" value="PEROXISOMAL ACYL-COENZYME A OXIDASE 1"/>
    <property type="match status" value="1"/>
</dbReference>
<keyword evidence="6" id="KW-0276">Fatty acid metabolism</keyword>
<dbReference type="InterPro" id="IPR029320">
    <property type="entry name" value="Acyl-CoA_ox_N"/>
</dbReference>
<dbReference type="Pfam" id="PF22924">
    <property type="entry name" value="ACOX_C_alpha1"/>
    <property type="match status" value="1"/>
</dbReference>
<dbReference type="GO" id="GO:0005777">
    <property type="term" value="C:peroxisome"/>
    <property type="evidence" value="ECO:0007669"/>
    <property type="project" value="UniProtKB-SubCell"/>
</dbReference>
<feature type="domain" description="Acyl-CoA oxidase C-terminal" evidence="14">
    <location>
        <begin position="476"/>
        <end position="662"/>
    </location>
</feature>
<dbReference type="InterPro" id="IPR002655">
    <property type="entry name" value="Acyl-CoA_oxidase_C"/>
</dbReference>
<dbReference type="Pfam" id="PF14749">
    <property type="entry name" value="Acyl-CoA_ox_N"/>
    <property type="match status" value="1"/>
</dbReference>
<keyword evidence="18" id="KW-1185">Reference proteome</keyword>
<dbReference type="InterPro" id="IPR037069">
    <property type="entry name" value="AcylCoA_DH/ox_N_sf"/>
</dbReference>
<accession>A0A813FWJ3</accession>
<evidence type="ECO:0000313" key="18">
    <source>
        <dbReference type="Proteomes" id="UP000654075"/>
    </source>
</evidence>
<proteinExistence type="inferred from homology"/>
<dbReference type="Gene3D" id="2.40.110.10">
    <property type="entry name" value="Butyryl-CoA Dehydrogenase, subunit A, domain 2"/>
    <property type="match status" value="1"/>
</dbReference>
<evidence type="ECO:0000259" key="14">
    <source>
        <dbReference type="Pfam" id="PF01756"/>
    </source>
</evidence>
<evidence type="ECO:0000256" key="4">
    <source>
        <dbReference type="ARBA" id="ARBA00022630"/>
    </source>
</evidence>
<dbReference type="Gene3D" id="1.20.140.10">
    <property type="entry name" value="Butyryl-CoA Dehydrogenase, subunit A, domain 3"/>
    <property type="match status" value="2"/>
</dbReference>
<organism evidence="17 18">
    <name type="scientific">Polarella glacialis</name>
    <name type="common">Dinoflagellate</name>
    <dbReference type="NCBI Taxonomy" id="89957"/>
    <lineage>
        <taxon>Eukaryota</taxon>
        <taxon>Sar</taxon>
        <taxon>Alveolata</taxon>
        <taxon>Dinophyceae</taxon>
        <taxon>Suessiales</taxon>
        <taxon>Suessiaceae</taxon>
        <taxon>Polarella</taxon>
    </lineage>
</organism>
<dbReference type="GO" id="GO:0071949">
    <property type="term" value="F:FAD binding"/>
    <property type="evidence" value="ECO:0007669"/>
    <property type="project" value="InterPro"/>
</dbReference>
<dbReference type="FunFam" id="2.40.110.10:FF:000003">
    <property type="entry name" value="Acyl-coenzyme A oxidase"/>
    <property type="match status" value="1"/>
</dbReference>
<keyword evidence="4 10" id="KW-0285">Flavoprotein</keyword>
<evidence type="ECO:0000256" key="11">
    <source>
        <dbReference type="PIRSR" id="PIRSR000168-1"/>
    </source>
</evidence>
<evidence type="ECO:0000259" key="16">
    <source>
        <dbReference type="Pfam" id="PF22924"/>
    </source>
</evidence>
<evidence type="ECO:0000256" key="12">
    <source>
        <dbReference type="PIRSR" id="PIRSR000168-2"/>
    </source>
</evidence>
<dbReference type="AlphaFoldDB" id="A0A813FWJ3"/>
<evidence type="ECO:0000256" key="1">
    <source>
        <dbReference type="ARBA" id="ARBA00001974"/>
    </source>
</evidence>
<evidence type="ECO:0000256" key="7">
    <source>
        <dbReference type="ARBA" id="ARBA00023002"/>
    </source>
</evidence>
<keyword evidence="7" id="KW-0560">Oxidoreductase</keyword>
<dbReference type="SUPFAM" id="SSF47203">
    <property type="entry name" value="Acyl-CoA dehydrogenase C-terminal domain-like"/>
    <property type="match status" value="2"/>
</dbReference>
<dbReference type="InterPro" id="IPR055060">
    <property type="entry name" value="ACOX_C_alpha1"/>
</dbReference>
<dbReference type="Gene3D" id="1.10.540.10">
    <property type="entry name" value="Acyl-CoA dehydrogenase/oxidase, N-terminal domain"/>
    <property type="match status" value="1"/>
</dbReference>
<evidence type="ECO:0000256" key="6">
    <source>
        <dbReference type="ARBA" id="ARBA00022832"/>
    </source>
</evidence>
<dbReference type="GO" id="GO:0055088">
    <property type="term" value="P:lipid homeostasis"/>
    <property type="evidence" value="ECO:0007669"/>
    <property type="project" value="TreeGrafter"/>
</dbReference>
<evidence type="ECO:0000256" key="2">
    <source>
        <dbReference type="ARBA" id="ARBA00004275"/>
    </source>
</evidence>
<dbReference type="GO" id="GO:0033540">
    <property type="term" value="P:fatty acid beta-oxidation using acyl-CoA oxidase"/>
    <property type="evidence" value="ECO:0007669"/>
    <property type="project" value="TreeGrafter"/>
</dbReference>
<comment type="cofactor">
    <cofactor evidence="1">
        <name>FAD</name>
        <dbReference type="ChEBI" id="CHEBI:57692"/>
    </cofactor>
</comment>
<dbReference type="InterPro" id="IPR012258">
    <property type="entry name" value="Acyl-CoA_oxidase"/>
</dbReference>
<feature type="binding site" evidence="12">
    <location>
        <position position="138"/>
    </location>
    <ligand>
        <name>FAD</name>
        <dbReference type="ChEBI" id="CHEBI:57692"/>
    </ligand>
</feature>
<evidence type="ECO:0000256" key="8">
    <source>
        <dbReference type="ARBA" id="ARBA00023098"/>
    </source>
</evidence>
<comment type="similarity">
    <text evidence="3 10">Belongs to the acyl-CoA oxidase family.</text>
</comment>
<dbReference type="InterPro" id="IPR036250">
    <property type="entry name" value="AcylCo_DH-like_C"/>
</dbReference>
<keyword evidence="8" id="KW-0443">Lipid metabolism</keyword>
<evidence type="ECO:0000259" key="15">
    <source>
        <dbReference type="Pfam" id="PF14749"/>
    </source>
</evidence>
<dbReference type="SUPFAM" id="SSF56645">
    <property type="entry name" value="Acyl-CoA dehydrogenase NM domain-like"/>
    <property type="match status" value="1"/>
</dbReference>
<comment type="subcellular location">
    <subcellularLocation>
        <location evidence="2">Peroxisome</location>
    </subcellularLocation>
</comment>
<dbReference type="GO" id="GO:0005504">
    <property type="term" value="F:fatty acid binding"/>
    <property type="evidence" value="ECO:0007669"/>
    <property type="project" value="TreeGrafter"/>
</dbReference>
<keyword evidence="9" id="KW-0576">Peroxisome</keyword>
<dbReference type="PANTHER" id="PTHR10909">
    <property type="entry name" value="ELECTRON TRANSPORT OXIDOREDUCTASE"/>
    <property type="match status" value="1"/>
</dbReference>
<protein>
    <recommendedName>
        <fullName evidence="10">Acyl-coenzyme A oxidase</fullName>
    </recommendedName>
</protein>
<dbReference type="EMBL" id="CAJNNV010025544">
    <property type="protein sequence ID" value="CAE8615010.1"/>
    <property type="molecule type" value="Genomic_DNA"/>
</dbReference>
<feature type="domain" description="Acyl-coenzyme A oxidase N-terminal" evidence="15">
    <location>
        <begin position="2"/>
        <end position="89"/>
    </location>
</feature>
<dbReference type="GO" id="GO:0003997">
    <property type="term" value="F:acyl-CoA oxidase activity"/>
    <property type="evidence" value="ECO:0007669"/>
    <property type="project" value="InterPro"/>
</dbReference>
<name>A0A813FWJ3_POLGL</name>
<evidence type="ECO:0000256" key="3">
    <source>
        <dbReference type="ARBA" id="ARBA00006288"/>
    </source>
</evidence>
<reference evidence="17" key="1">
    <citation type="submission" date="2021-02" db="EMBL/GenBank/DDBJ databases">
        <authorList>
            <person name="Dougan E. K."/>
            <person name="Rhodes N."/>
            <person name="Thang M."/>
            <person name="Chan C."/>
        </authorList>
    </citation>
    <scope>NUCLEOTIDE SEQUENCE</scope>
</reference>
<dbReference type="Pfam" id="PF01756">
    <property type="entry name" value="ACOX"/>
    <property type="match status" value="1"/>
</dbReference>
<evidence type="ECO:0000256" key="5">
    <source>
        <dbReference type="ARBA" id="ARBA00022827"/>
    </source>
</evidence>
<dbReference type="Proteomes" id="UP000654075">
    <property type="component" value="Unassembled WGS sequence"/>
</dbReference>
<evidence type="ECO:0000256" key="9">
    <source>
        <dbReference type="ARBA" id="ARBA00023140"/>
    </source>
</evidence>
<comment type="caution">
    <text evidence="17">The sequence shown here is derived from an EMBL/GenBank/DDBJ whole genome shotgun (WGS) entry which is preliminary data.</text>
</comment>
<dbReference type="InterPro" id="IPR009100">
    <property type="entry name" value="AcylCoA_DH/oxidase_NM_dom_sf"/>
</dbReference>
<dbReference type="OMA" id="RDFHAMS"/>
<feature type="region of interest" description="Disordered" evidence="13">
    <location>
        <begin position="669"/>
        <end position="688"/>
    </location>
</feature>
<keyword evidence="5 10" id="KW-0274">FAD</keyword>
<evidence type="ECO:0000256" key="13">
    <source>
        <dbReference type="SAM" id="MobiDB-lite"/>
    </source>
</evidence>
<evidence type="ECO:0000256" key="10">
    <source>
        <dbReference type="PIRNR" id="PIRNR000168"/>
    </source>
</evidence>
<dbReference type="OrthoDB" id="538336at2759"/>
<evidence type="ECO:0000313" key="17">
    <source>
        <dbReference type="EMBL" id="CAE8615010.1"/>
    </source>
</evidence>
<gene>
    <name evidence="17" type="ORF">PGLA1383_LOCUS32728</name>
</gene>
<dbReference type="InterPro" id="IPR046373">
    <property type="entry name" value="Acyl-CoA_Oxase/DH_mid-dom_sf"/>
</dbReference>